<protein>
    <submittedName>
        <fullName evidence="1">Uncharacterized protein</fullName>
    </submittedName>
</protein>
<dbReference type="EMBL" id="JYDO01000008">
    <property type="protein sequence ID" value="KRZ79177.1"/>
    <property type="molecule type" value="Genomic_DNA"/>
</dbReference>
<proteinExistence type="predicted"/>
<keyword evidence="2" id="KW-1185">Reference proteome</keyword>
<dbReference type="AlphaFoldDB" id="A0A0V1N5B3"/>
<dbReference type="Proteomes" id="UP000054843">
    <property type="component" value="Unassembled WGS sequence"/>
</dbReference>
<sequence length="62" mass="7147">MTLSTVNYSYMAAVVEESKDASFLIALSEIYMYPTEVAEEGEWVCIPRRLKVLRHGIHEKQL</sequence>
<comment type="caution">
    <text evidence="1">The sequence shown here is derived from an EMBL/GenBank/DDBJ whole genome shotgun (WGS) entry which is preliminary data.</text>
</comment>
<evidence type="ECO:0000313" key="2">
    <source>
        <dbReference type="Proteomes" id="UP000054843"/>
    </source>
</evidence>
<accession>A0A0V1N5B3</accession>
<gene>
    <name evidence="1" type="ORF">T10_13056</name>
</gene>
<reference evidence="1 2" key="1">
    <citation type="submission" date="2015-01" db="EMBL/GenBank/DDBJ databases">
        <title>Evolution of Trichinella species and genotypes.</title>
        <authorList>
            <person name="Korhonen P.K."/>
            <person name="Edoardo P."/>
            <person name="Giuseppe L.R."/>
            <person name="Gasser R.B."/>
        </authorList>
    </citation>
    <scope>NUCLEOTIDE SEQUENCE [LARGE SCALE GENOMIC DNA]</scope>
    <source>
        <strain evidence="1">ISS1980</strain>
    </source>
</reference>
<organism evidence="1 2">
    <name type="scientific">Trichinella papuae</name>
    <dbReference type="NCBI Taxonomy" id="268474"/>
    <lineage>
        <taxon>Eukaryota</taxon>
        <taxon>Metazoa</taxon>
        <taxon>Ecdysozoa</taxon>
        <taxon>Nematoda</taxon>
        <taxon>Enoplea</taxon>
        <taxon>Dorylaimia</taxon>
        <taxon>Trichinellida</taxon>
        <taxon>Trichinellidae</taxon>
        <taxon>Trichinella</taxon>
    </lineage>
</organism>
<name>A0A0V1N5B3_9BILA</name>
<evidence type="ECO:0000313" key="1">
    <source>
        <dbReference type="EMBL" id="KRZ79177.1"/>
    </source>
</evidence>